<evidence type="ECO:0000313" key="2">
    <source>
        <dbReference type="Proteomes" id="UP001341840"/>
    </source>
</evidence>
<reference evidence="1 2" key="1">
    <citation type="journal article" date="2023" name="Plants (Basel)">
        <title>Bridging the Gap: Combining Genomics and Transcriptomics Approaches to Understand Stylosanthes scabra, an Orphan Legume from the Brazilian Caatinga.</title>
        <authorList>
            <person name="Ferreira-Neto J.R.C."/>
            <person name="da Silva M.D."/>
            <person name="Binneck E."/>
            <person name="de Melo N.F."/>
            <person name="da Silva R.H."/>
            <person name="de Melo A.L.T.M."/>
            <person name="Pandolfi V."/>
            <person name="Bustamante F.O."/>
            <person name="Brasileiro-Vidal A.C."/>
            <person name="Benko-Iseppon A.M."/>
        </authorList>
    </citation>
    <scope>NUCLEOTIDE SEQUENCE [LARGE SCALE GENOMIC DNA]</scope>
    <source>
        <tissue evidence="1">Leaves</tissue>
    </source>
</reference>
<evidence type="ECO:0000313" key="1">
    <source>
        <dbReference type="EMBL" id="MED6194381.1"/>
    </source>
</evidence>
<keyword evidence="2" id="KW-1185">Reference proteome</keyword>
<sequence length="124" mass="13996">MQSLSLKALFSSTAEGWEEEAGGLEWLDYLEGYESEKKGKEEEEGERLTQLKLKVGGVSLFFLSWVRSMKPAPLFSMSNACDAFAAAARVLLHGAATTLEDVVREIGRRGRRRAYENKVRERHE</sequence>
<gene>
    <name evidence="1" type="ORF">PIB30_027890</name>
</gene>
<organism evidence="1 2">
    <name type="scientific">Stylosanthes scabra</name>
    <dbReference type="NCBI Taxonomy" id="79078"/>
    <lineage>
        <taxon>Eukaryota</taxon>
        <taxon>Viridiplantae</taxon>
        <taxon>Streptophyta</taxon>
        <taxon>Embryophyta</taxon>
        <taxon>Tracheophyta</taxon>
        <taxon>Spermatophyta</taxon>
        <taxon>Magnoliopsida</taxon>
        <taxon>eudicotyledons</taxon>
        <taxon>Gunneridae</taxon>
        <taxon>Pentapetalae</taxon>
        <taxon>rosids</taxon>
        <taxon>fabids</taxon>
        <taxon>Fabales</taxon>
        <taxon>Fabaceae</taxon>
        <taxon>Papilionoideae</taxon>
        <taxon>50 kb inversion clade</taxon>
        <taxon>dalbergioids sensu lato</taxon>
        <taxon>Dalbergieae</taxon>
        <taxon>Pterocarpus clade</taxon>
        <taxon>Stylosanthes</taxon>
    </lineage>
</organism>
<comment type="caution">
    <text evidence="1">The sequence shown here is derived from an EMBL/GenBank/DDBJ whole genome shotgun (WGS) entry which is preliminary data.</text>
</comment>
<dbReference type="Proteomes" id="UP001341840">
    <property type="component" value="Unassembled WGS sequence"/>
</dbReference>
<proteinExistence type="predicted"/>
<name>A0ABU6XAH3_9FABA</name>
<protein>
    <submittedName>
        <fullName evidence="1">Uncharacterized protein</fullName>
    </submittedName>
</protein>
<dbReference type="EMBL" id="JASCZI010211557">
    <property type="protein sequence ID" value="MED6194381.1"/>
    <property type="molecule type" value="Genomic_DNA"/>
</dbReference>
<accession>A0ABU6XAH3</accession>